<evidence type="ECO:0000313" key="7">
    <source>
        <dbReference type="EMBL" id="CAG4983982.1"/>
    </source>
</evidence>
<keyword evidence="3" id="KW-0862">Zinc</keyword>
<keyword evidence="8" id="KW-1185">Reference proteome</keyword>
<evidence type="ECO:0000256" key="5">
    <source>
        <dbReference type="PROSITE-ProRule" id="PRU00309"/>
    </source>
</evidence>
<protein>
    <submittedName>
        <fullName evidence="7">(apollo) hypothetical protein</fullName>
    </submittedName>
</protein>
<comment type="caution">
    <text evidence="7">The sequence shown here is derived from an EMBL/GenBank/DDBJ whole genome shotgun (WGS) entry which is preliminary data.</text>
</comment>
<dbReference type="PROSITE" id="PS50950">
    <property type="entry name" value="ZF_THAP"/>
    <property type="match status" value="1"/>
</dbReference>
<accession>A0A8S3WVZ4</accession>
<dbReference type="Pfam" id="PF21788">
    <property type="entry name" value="TNP-like_GBD"/>
    <property type="match status" value="1"/>
</dbReference>
<dbReference type="Pfam" id="PF05485">
    <property type="entry name" value="THAP"/>
    <property type="match status" value="1"/>
</dbReference>
<dbReference type="GO" id="GO:0008270">
    <property type="term" value="F:zinc ion binding"/>
    <property type="evidence" value="ECO:0007669"/>
    <property type="project" value="UniProtKB-KW"/>
</dbReference>
<keyword evidence="1" id="KW-0479">Metal-binding</keyword>
<keyword evidence="4 5" id="KW-0238">DNA-binding</keyword>
<name>A0A8S3WVZ4_PARAO</name>
<dbReference type="Proteomes" id="UP000691718">
    <property type="component" value="Unassembled WGS sequence"/>
</dbReference>
<keyword evidence="2 5" id="KW-0863">Zinc-finger</keyword>
<dbReference type="EMBL" id="CAJQZP010000774">
    <property type="protein sequence ID" value="CAG4983982.1"/>
    <property type="molecule type" value="Genomic_DNA"/>
</dbReference>
<dbReference type="OrthoDB" id="8192384at2759"/>
<evidence type="ECO:0000256" key="3">
    <source>
        <dbReference type="ARBA" id="ARBA00022833"/>
    </source>
</evidence>
<reference evidence="7" key="1">
    <citation type="submission" date="2021-04" db="EMBL/GenBank/DDBJ databases">
        <authorList>
            <person name="Tunstrom K."/>
        </authorList>
    </citation>
    <scope>NUCLEOTIDE SEQUENCE</scope>
</reference>
<sequence length="330" mass="37208">MKENERKCYKCGCSPAHDRNITLHRFPKPGRTNSLRCELWAKYCFPHDSWWSPEFQNKLHSKHLMLCTKHFKKSSFIDNFGKRLVKSAVPDEECDKITLADLNLEQRNVIQHIAGPSTTKQPLSENIQKTITVPGSVTADRLSVIINEVLQHCFDAGINISATVCDIDGVNKRALSILGASVEQPYILLSNREVVTILDTPHLLKCFRNMFLKYDIKCPTNITSNDQIGFGVAKWSHIKEFYETDNTNPNFVFAPCLKQEHLNPNTKQKMKVKLAAQVLSHSVAAGIYAKISQGELSSEAVTTANVIANMDKLFDCGTKKGETIFDKHDK</sequence>
<evidence type="ECO:0000256" key="2">
    <source>
        <dbReference type="ARBA" id="ARBA00022771"/>
    </source>
</evidence>
<organism evidence="7 8">
    <name type="scientific">Parnassius apollo</name>
    <name type="common">Apollo butterfly</name>
    <name type="synonym">Papilio apollo</name>
    <dbReference type="NCBI Taxonomy" id="110799"/>
    <lineage>
        <taxon>Eukaryota</taxon>
        <taxon>Metazoa</taxon>
        <taxon>Ecdysozoa</taxon>
        <taxon>Arthropoda</taxon>
        <taxon>Hexapoda</taxon>
        <taxon>Insecta</taxon>
        <taxon>Pterygota</taxon>
        <taxon>Neoptera</taxon>
        <taxon>Endopterygota</taxon>
        <taxon>Lepidoptera</taxon>
        <taxon>Glossata</taxon>
        <taxon>Ditrysia</taxon>
        <taxon>Papilionoidea</taxon>
        <taxon>Papilionidae</taxon>
        <taxon>Parnassiinae</taxon>
        <taxon>Parnassini</taxon>
        <taxon>Parnassius</taxon>
        <taxon>Parnassius</taxon>
    </lineage>
</organism>
<evidence type="ECO:0000256" key="1">
    <source>
        <dbReference type="ARBA" id="ARBA00022723"/>
    </source>
</evidence>
<evidence type="ECO:0000256" key="4">
    <source>
        <dbReference type="ARBA" id="ARBA00023125"/>
    </source>
</evidence>
<gene>
    <name evidence="7" type="ORF">PAPOLLO_LOCUS10757</name>
</gene>
<dbReference type="GO" id="GO:0003677">
    <property type="term" value="F:DNA binding"/>
    <property type="evidence" value="ECO:0007669"/>
    <property type="project" value="UniProtKB-UniRule"/>
</dbReference>
<feature type="domain" description="THAP-type" evidence="6">
    <location>
        <begin position="1"/>
        <end position="93"/>
    </location>
</feature>
<proteinExistence type="predicted"/>
<dbReference type="InterPro" id="IPR048366">
    <property type="entry name" value="TNP-like_GBD"/>
</dbReference>
<evidence type="ECO:0000259" key="6">
    <source>
        <dbReference type="PROSITE" id="PS50950"/>
    </source>
</evidence>
<dbReference type="InterPro" id="IPR006612">
    <property type="entry name" value="THAP_Znf"/>
</dbReference>
<dbReference type="AlphaFoldDB" id="A0A8S3WVZ4"/>
<evidence type="ECO:0000313" key="8">
    <source>
        <dbReference type="Proteomes" id="UP000691718"/>
    </source>
</evidence>